<feature type="domain" description="Large ribosomal subunit protein bL25 L25" evidence="7">
    <location>
        <begin position="8"/>
        <end position="93"/>
    </location>
</feature>
<dbReference type="SUPFAM" id="SSF50715">
    <property type="entry name" value="Ribosomal protein L25-like"/>
    <property type="match status" value="1"/>
</dbReference>
<dbReference type="GO" id="GO:0006412">
    <property type="term" value="P:translation"/>
    <property type="evidence" value="ECO:0007669"/>
    <property type="project" value="UniProtKB-UniRule"/>
</dbReference>
<dbReference type="InterPro" id="IPR029751">
    <property type="entry name" value="Ribosomal_L25_dom"/>
</dbReference>
<dbReference type="GO" id="GO:0008097">
    <property type="term" value="F:5S rRNA binding"/>
    <property type="evidence" value="ECO:0007669"/>
    <property type="project" value="InterPro"/>
</dbReference>
<keyword evidence="1 5" id="KW-0699">rRNA-binding</keyword>
<feature type="compositionally biased region" description="Low complexity" evidence="6">
    <location>
        <begin position="184"/>
        <end position="216"/>
    </location>
</feature>
<dbReference type="Pfam" id="PF01386">
    <property type="entry name" value="Ribosomal_L25p"/>
    <property type="match status" value="1"/>
</dbReference>
<comment type="similarity">
    <text evidence="5">Belongs to the bacterial ribosomal protein bL25 family. CTC subfamily.</text>
</comment>
<dbReference type="HAMAP" id="MF_01334">
    <property type="entry name" value="Ribosomal_bL25_CTC"/>
    <property type="match status" value="1"/>
</dbReference>
<gene>
    <name evidence="5" type="primary">rplY</name>
    <name evidence="5" type="synonym">ctc</name>
    <name evidence="9" type="ORF">COX22_00960</name>
</gene>
<dbReference type="PANTHER" id="PTHR33284">
    <property type="entry name" value="RIBOSOMAL PROTEIN L25/GLN-TRNA SYNTHETASE, ANTI-CODON-BINDING DOMAIN-CONTAINING PROTEIN"/>
    <property type="match status" value="1"/>
</dbReference>
<evidence type="ECO:0000256" key="5">
    <source>
        <dbReference type="HAMAP-Rule" id="MF_01334"/>
    </source>
</evidence>
<evidence type="ECO:0000259" key="8">
    <source>
        <dbReference type="Pfam" id="PF14693"/>
    </source>
</evidence>
<dbReference type="Gene3D" id="2.170.120.20">
    <property type="entry name" value="Ribosomal protein L25, beta domain"/>
    <property type="match status" value="1"/>
</dbReference>
<dbReference type="CDD" id="cd00495">
    <property type="entry name" value="Ribosomal_L25_TL5_CTC"/>
    <property type="match status" value="1"/>
</dbReference>
<sequence>MTASLTLPAVKRDAEKNSPRAVRLAGSIPAVVYGQEADNQVIQVKIPEFLKVFAKAGESSLIDLALDGQKPLKVIVKDVQYDNLSSQPVHIDFYQVNMNKKMTAEVPLNFVGEARAVKELGGTLIKSKDSIEVSCLPGDLPSHIDVNLGALNEFNDLVAVKDLVLPAGVAALDGPDEALVLVSAPQAEEQPAAAEQPAAGEQPAAAEQPAAGEKKA</sequence>
<evidence type="ECO:0000256" key="2">
    <source>
        <dbReference type="ARBA" id="ARBA00022884"/>
    </source>
</evidence>
<dbReference type="PANTHER" id="PTHR33284:SF1">
    <property type="entry name" value="RIBOSOMAL PROTEIN L25_GLN-TRNA SYNTHETASE, ANTI-CODON-BINDING DOMAIN-CONTAINING PROTEIN"/>
    <property type="match status" value="1"/>
</dbReference>
<dbReference type="GO" id="GO:0022625">
    <property type="term" value="C:cytosolic large ribosomal subunit"/>
    <property type="evidence" value="ECO:0007669"/>
    <property type="project" value="TreeGrafter"/>
</dbReference>
<comment type="function">
    <text evidence="5">This is one of the proteins that binds to the 5S RNA in the ribosome where it forms part of the central protuberance.</text>
</comment>
<dbReference type="InterPro" id="IPR020057">
    <property type="entry name" value="Ribosomal_bL25_b-dom"/>
</dbReference>
<dbReference type="InterPro" id="IPR020056">
    <property type="entry name" value="Rbsml_bL25/Gln-tRNA_synth_N"/>
</dbReference>
<dbReference type="Gene3D" id="2.40.240.10">
    <property type="entry name" value="Ribosomal Protein L25, Chain P"/>
    <property type="match status" value="1"/>
</dbReference>
<protein>
    <recommendedName>
        <fullName evidence="5">Large ribosomal subunit protein bL25</fullName>
    </recommendedName>
    <alternativeName>
        <fullName evidence="5">General stress protein CTC</fullName>
    </alternativeName>
</protein>
<evidence type="ECO:0000256" key="3">
    <source>
        <dbReference type="ARBA" id="ARBA00022980"/>
    </source>
</evidence>
<dbReference type="InterPro" id="IPR020930">
    <property type="entry name" value="Ribosomal_uL5_bac-type"/>
</dbReference>
<comment type="subunit">
    <text evidence="5">Part of the 50S ribosomal subunit; part of the 5S rRNA/L5/L18/L25 subcomplex. Contacts the 5S rRNA. Binds to the 5S rRNA independently of L5 and L18.</text>
</comment>
<dbReference type="Proteomes" id="UP000230729">
    <property type="component" value="Unassembled WGS sequence"/>
</dbReference>
<dbReference type="AlphaFoldDB" id="A0A2G9ZLL5"/>
<accession>A0A2G9ZLL5</accession>
<dbReference type="Pfam" id="PF14693">
    <property type="entry name" value="Ribosomal_TL5_C"/>
    <property type="match status" value="1"/>
</dbReference>
<comment type="caution">
    <text evidence="9">The sequence shown here is derived from an EMBL/GenBank/DDBJ whole genome shotgun (WGS) entry which is preliminary data.</text>
</comment>
<dbReference type="NCBIfam" id="TIGR00731">
    <property type="entry name" value="bL25_bact_ctc"/>
    <property type="match status" value="1"/>
</dbReference>
<dbReference type="GO" id="GO:0003735">
    <property type="term" value="F:structural constituent of ribosome"/>
    <property type="evidence" value="ECO:0007669"/>
    <property type="project" value="InterPro"/>
</dbReference>
<evidence type="ECO:0000313" key="9">
    <source>
        <dbReference type="EMBL" id="PIP34065.1"/>
    </source>
</evidence>
<organism evidence="9 10">
    <name type="scientific">Candidatus Falkowbacteria bacterium CG23_combo_of_CG06-09_8_20_14_all_49_15</name>
    <dbReference type="NCBI Taxonomy" id="1974572"/>
    <lineage>
        <taxon>Bacteria</taxon>
        <taxon>Candidatus Falkowiibacteriota</taxon>
    </lineage>
</organism>
<dbReference type="InterPro" id="IPR011035">
    <property type="entry name" value="Ribosomal_bL25/Gln-tRNA_synth"/>
</dbReference>
<name>A0A2G9ZLL5_9BACT</name>
<reference evidence="9 10" key="1">
    <citation type="submission" date="2017-09" db="EMBL/GenBank/DDBJ databases">
        <title>Depth-based differentiation of microbial function through sediment-hosted aquifers and enrichment of novel symbionts in the deep terrestrial subsurface.</title>
        <authorList>
            <person name="Probst A.J."/>
            <person name="Ladd B."/>
            <person name="Jarett J.K."/>
            <person name="Geller-Mcgrath D.E."/>
            <person name="Sieber C.M."/>
            <person name="Emerson J.B."/>
            <person name="Anantharaman K."/>
            <person name="Thomas B.C."/>
            <person name="Malmstrom R."/>
            <person name="Stieglmeier M."/>
            <person name="Klingl A."/>
            <person name="Woyke T."/>
            <person name="Ryan C.M."/>
            <person name="Banfield J.F."/>
        </authorList>
    </citation>
    <scope>NUCLEOTIDE SEQUENCE [LARGE SCALE GENOMIC DNA]</scope>
    <source>
        <strain evidence="9">CG23_combo_of_CG06-09_8_20_14_all_49_15</strain>
    </source>
</reference>
<keyword evidence="4 5" id="KW-0687">Ribonucleoprotein</keyword>
<keyword evidence="2 5" id="KW-0694">RNA-binding</keyword>
<dbReference type="InterPro" id="IPR037121">
    <property type="entry name" value="Ribosomal_bL25_C"/>
</dbReference>
<evidence type="ECO:0000256" key="6">
    <source>
        <dbReference type="SAM" id="MobiDB-lite"/>
    </source>
</evidence>
<evidence type="ECO:0000256" key="4">
    <source>
        <dbReference type="ARBA" id="ARBA00023274"/>
    </source>
</evidence>
<dbReference type="InterPro" id="IPR001021">
    <property type="entry name" value="Ribosomal_bL25_long"/>
</dbReference>
<evidence type="ECO:0000256" key="1">
    <source>
        <dbReference type="ARBA" id="ARBA00022730"/>
    </source>
</evidence>
<proteinExistence type="inferred from homology"/>
<feature type="domain" description="Large ribosomal subunit protein bL25 beta" evidence="8">
    <location>
        <begin position="101"/>
        <end position="186"/>
    </location>
</feature>
<evidence type="ECO:0000313" key="10">
    <source>
        <dbReference type="Proteomes" id="UP000230729"/>
    </source>
</evidence>
<evidence type="ECO:0000259" key="7">
    <source>
        <dbReference type="Pfam" id="PF01386"/>
    </source>
</evidence>
<feature type="region of interest" description="Disordered" evidence="6">
    <location>
        <begin position="183"/>
        <end position="216"/>
    </location>
</feature>
<dbReference type="EMBL" id="PCSD01000021">
    <property type="protein sequence ID" value="PIP34065.1"/>
    <property type="molecule type" value="Genomic_DNA"/>
</dbReference>
<keyword evidence="3 5" id="KW-0689">Ribosomal protein</keyword>